<dbReference type="GO" id="GO:0003677">
    <property type="term" value="F:DNA binding"/>
    <property type="evidence" value="ECO:0007669"/>
    <property type="project" value="InterPro"/>
</dbReference>
<organism evidence="1 2">
    <name type="scientific">Trichloromonas acetexigens</name>
    <dbReference type="NCBI Taxonomy" id="38815"/>
    <lineage>
        <taxon>Bacteria</taxon>
        <taxon>Pseudomonadati</taxon>
        <taxon>Thermodesulfobacteriota</taxon>
        <taxon>Desulfuromonadia</taxon>
        <taxon>Desulfuromonadales</taxon>
        <taxon>Trichloromonadaceae</taxon>
        <taxon>Trichloromonas</taxon>
    </lineage>
</organism>
<dbReference type="SUPFAM" id="SSF47413">
    <property type="entry name" value="lambda repressor-like DNA-binding domains"/>
    <property type="match status" value="1"/>
</dbReference>
<protein>
    <submittedName>
        <fullName evidence="1">DUF2442 domain-containing protein</fullName>
    </submittedName>
</protein>
<gene>
    <name evidence="1" type="ORF">FL622_14650</name>
</gene>
<evidence type="ECO:0000313" key="2">
    <source>
        <dbReference type="Proteomes" id="UP000317155"/>
    </source>
</evidence>
<dbReference type="Gene3D" id="1.10.260.40">
    <property type="entry name" value="lambda repressor-like DNA-binding domains"/>
    <property type="match status" value="1"/>
</dbReference>
<keyword evidence="2" id="KW-1185">Reference proteome</keyword>
<dbReference type="OrthoDB" id="6935755at2"/>
<dbReference type="AlphaFoldDB" id="A0A550J6X6"/>
<accession>A0A550J6X6</accession>
<proteinExistence type="predicted"/>
<dbReference type="EMBL" id="VJVV01000013">
    <property type="protein sequence ID" value="TRO78981.1"/>
    <property type="molecule type" value="Genomic_DNA"/>
</dbReference>
<dbReference type="InterPro" id="IPR001387">
    <property type="entry name" value="Cro/C1-type_HTH"/>
</dbReference>
<dbReference type="InterPro" id="IPR018841">
    <property type="entry name" value="DUF2442"/>
</dbReference>
<name>A0A550J6X6_9BACT</name>
<evidence type="ECO:0000313" key="1">
    <source>
        <dbReference type="EMBL" id="TRO78981.1"/>
    </source>
</evidence>
<dbReference type="Gene3D" id="3.30.2020.10">
    <property type="entry name" value="NE0471-like N-terminal domain"/>
    <property type="match status" value="1"/>
</dbReference>
<dbReference type="InterPro" id="IPR036782">
    <property type="entry name" value="NE0471-like_N"/>
</dbReference>
<dbReference type="CDD" id="cd00093">
    <property type="entry name" value="HTH_XRE"/>
    <property type="match status" value="1"/>
</dbReference>
<dbReference type="Proteomes" id="UP000317155">
    <property type="component" value="Unassembled WGS sequence"/>
</dbReference>
<dbReference type="SUPFAM" id="SSF143880">
    <property type="entry name" value="NE0471 N-terminal domain-like"/>
    <property type="match status" value="1"/>
</dbReference>
<sequence length="147" mass="15957">MTRPRLTAVTPVSDYALEVCFADGSGGIVSLKDSVFSLPGLAPLRDPEAFSAAVLGEYGWEAEWPRFDIQIGADTLFADMLDQHSQTPADRFTAWRIRNGLSLAAAGRELGVTVRTVSAYGSGARPIPRTVELACIGWEEEQRRKSA</sequence>
<comment type="caution">
    <text evidence="1">The sequence shown here is derived from an EMBL/GenBank/DDBJ whole genome shotgun (WGS) entry which is preliminary data.</text>
</comment>
<dbReference type="InterPro" id="IPR010982">
    <property type="entry name" value="Lambda_DNA-bd_dom_sf"/>
</dbReference>
<reference evidence="1 2" key="1">
    <citation type="submission" date="2019-07" db="EMBL/GenBank/DDBJ databases">
        <title>Insights of Desulfuromonas acetexigens electromicrobiology.</title>
        <authorList>
            <person name="Katuri K."/>
            <person name="Sapireddy V."/>
            <person name="Shaw D.R."/>
            <person name="Saikaly P."/>
        </authorList>
    </citation>
    <scope>NUCLEOTIDE SEQUENCE [LARGE SCALE GENOMIC DNA]</scope>
    <source>
        <strain evidence="1 2">2873</strain>
    </source>
</reference>
<dbReference type="Pfam" id="PF10387">
    <property type="entry name" value="DUF2442"/>
    <property type="match status" value="1"/>
</dbReference>